<dbReference type="Proteomes" id="UP001162164">
    <property type="component" value="Unassembled WGS sequence"/>
</dbReference>
<dbReference type="PANTHER" id="PTHR37984">
    <property type="entry name" value="PROTEIN CBG26694"/>
    <property type="match status" value="1"/>
</dbReference>
<keyword evidence="4" id="KW-1185">Reference proteome</keyword>
<evidence type="ECO:0000313" key="4">
    <source>
        <dbReference type="Proteomes" id="UP001162164"/>
    </source>
</evidence>
<dbReference type="InterPro" id="IPR050951">
    <property type="entry name" value="Retrovirus_Pol_polyprotein"/>
</dbReference>
<dbReference type="EMBL" id="JAPWTJ010000665">
    <property type="protein sequence ID" value="KAJ8976490.1"/>
    <property type="molecule type" value="Genomic_DNA"/>
</dbReference>
<evidence type="ECO:0000256" key="1">
    <source>
        <dbReference type="SAM" id="MobiDB-lite"/>
    </source>
</evidence>
<dbReference type="InterPro" id="IPR001584">
    <property type="entry name" value="Integrase_cat-core"/>
</dbReference>
<dbReference type="PROSITE" id="PS50994">
    <property type="entry name" value="INTEGRASE"/>
    <property type="match status" value="1"/>
</dbReference>
<dbReference type="SUPFAM" id="SSF53098">
    <property type="entry name" value="Ribonuclease H-like"/>
    <property type="match status" value="1"/>
</dbReference>
<organism evidence="3 4">
    <name type="scientific">Molorchus minor</name>
    <dbReference type="NCBI Taxonomy" id="1323400"/>
    <lineage>
        <taxon>Eukaryota</taxon>
        <taxon>Metazoa</taxon>
        <taxon>Ecdysozoa</taxon>
        <taxon>Arthropoda</taxon>
        <taxon>Hexapoda</taxon>
        <taxon>Insecta</taxon>
        <taxon>Pterygota</taxon>
        <taxon>Neoptera</taxon>
        <taxon>Endopterygota</taxon>
        <taxon>Coleoptera</taxon>
        <taxon>Polyphaga</taxon>
        <taxon>Cucujiformia</taxon>
        <taxon>Chrysomeloidea</taxon>
        <taxon>Cerambycidae</taxon>
        <taxon>Lamiinae</taxon>
        <taxon>Monochamini</taxon>
        <taxon>Molorchus</taxon>
    </lineage>
</organism>
<dbReference type="Gene3D" id="3.30.420.10">
    <property type="entry name" value="Ribonuclease H-like superfamily/Ribonuclease H"/>
    <property type="match status" value="1"/>
</dbReference>
<proteinExistence type="predicted"/>
<gene>
    <name evidence="3" type="ORF">NQ317_008465</name>
</gene>
<feature type="domain" description="Integrase catalytic" evidence="2">
    <location>
        <begin position="121"/>
        <end position="215"/>
    </location>
</feature>
<reference evidence="3" key="1">
    <citation type="journal article" date="2023" name="Insect Mol. Biol.">
        <title>Genome sequencing provides insights into the evolution of gene families encoding plant cell wall-degrading enzymes in longhorned beetles.</title>
        <authorList>
            <person name="Shin N.R."/>
            <person name="Okamura Y."/>
            <person name="Kirsch R."/>
            <person name="Pauchet Y."/>
        </authorList>
    </citation>
    <scope>NUCLEOTIDE SEQUENCE</scope>
    <source>
        <strain evidence="3">MMC_N1</strain>
    </source>
</reference>
<comment type="caution">
    <text evidence="3">The sequence shown here is derived from an EMBL/GenBank/DDBJ whole genome shotgun (WGS) entry which is preliminary data.</text>
</comment>
<evidence type="ECO:0000313" key="3">
    <source>
        <dbReference type="EMBL" id="KAJ8976490.1"/>
    </source>
</evidence>
<sequence>MSRRPAKVRRLQEAAGTETVALESASVMRDVPEQSELSLRRESEPGTPRSDGQLQHLLDEARAEVTALRSQLLVSRQSDDSVRSESDNPGLGIRDTKIVNWTIFKDDRLISEFNPSDLSQMRVITDRGTAFTSHSFRTFCLENGIKHILNAVATPRANGQCERYNRTILASLSALNGGLDDDTWDIHVKTVQRGLNCTVNRAIGMTPSELLFGVKPRTLPESIILNELQDEINRIDLSSIRQEVKNRLDEDQCKAKLRFDSKRAKAKRYAVGELVLVRVTSIPATGESKKLNPRYKGPYKISAVLPNDRYEVVDMMGRRLIEDNQ</sequence>
<name>A0ABQ9JG18_9CUCU</name>
<accession>A0ABQ9JG18</accession>
<protein>
    <recommendedName>
        <fullName evidence="2">Integrase catalytic domain-containing protein</fullName>
    </recommendedName>
</protein>
<evidence type="ECO:0000259" key="2">
    <source>
        <dbReference type="PROSITE" id="PS50994"/>
    </source>
</evidence>
<dbReference type="InterPro" id="IPR012337">
    <property type="entry name" value="RNaseH-like_sf"/>
</dbReference>
<dbReference type="PANTHER" id="PTHR37984:SF5">
    <property type="entry name" value="PROTEIN NYNRIN-LIKE"/>
    <property type="match status" value="1"/>
</dbReference>
<feature type="region of interest" description="Disordered" evidence="1">
    <location>
        <begin position="1"/>
        <end position="52"/>
    </location>
</feature>
<dbReference type="InterPro" id="IPR036397">
    <property type="entry name" value="RNaseH_sf"/>
</dbReference>